<dbReference type="GO" id="GO:2000377">
    <property type="term" value="P:regulation of reactive oxygen species metabolic process"/>
    <property type="evidence" value="ECO:0007669"/>
    <property type="project" value="TreeGrafter"/>
</dbReference>
<dbReference type="PANTHER" id="PTHR11237:SF4">
    <property type="entry name" value="5-DEMETHOXYUBIQUINONE HYDROXYLASE, MITOCHONDRIAL"/>
    <property type="match status" value="1"/>
</dbReference>
<comment type="caution">
    <text evidence="8">The sequence shown here is derived from an EMBL/GenBank/DDBJ whole genome shotgun (WGS) entry which is preliminary data.</text>
</comment>
<evidence type="ECO:0000256" key="6">
    <source>
        <dbReference type="ARBA" id="ARBA00023033"/>
    </source>
</evidence>
<gene>
    <name evidence="8" type="ORF">OCHUTO_0199</name>
</gene>
<proteinExistence type="predicted"/>
<dbReference type="InterPro" id="IPR009078">
    <property type="entry name" value="Ferritin-like_SF"/>
</dbReference>
<evidence type="ECO:0000256" key="1">
    <source>
        <dbReference type="ARBA" id="ARBA00004749"/>
    </source>
</evidence>
<dbReference type="EMBL" id="LANP01000003">
    <property type="protein sequence ID" value="KJV57173.1"/>
    <property type="molecule type" value="Genomic_DNA"/>
</dbReference>
<dbReference type="GO" id="GO:0008682">
    <property type="term" value="F:3-demethoxyubiquinol 3-hydroxylase activity"/>
    <property type="evidence" value="ECO:0007669"/>
    <property type="project" value="TreeGrafter"/>
</dbReference>
<keyword evidence="6" id="KW-0503">Monooxygenase</keyword>
<comment type="pathway">
    <text evidence="1">Cofactor biosynthesis; ubiquinone biosynthesis.</text>
</comment>
<evidence type="ECO:0000256" key="2">
    <source>
        <dbReference type="ARBA" id="ARBA00022688"/>
    </source>
</evidence>
<organism evidence="8 9">
    <name type="scientific">Orientia chuto str. Dubai</name>
    <dbReference type="NCBI Taxonomy" id="1359168"/>
    <lineage>
        <taxon>Bacteria</taxon>
        <taxon>Pseudomonadati</taxon>
        <taxon>Pseudomonadota</taxon>
        <taxon>Alphaproteobacteria</taxon>
        <taxon>Rickettsiales</taxon>
        <taxon>Rickettsiaceae</taxon>
        <taxon>Rickettsieae</taxon>
        <taxon>Orientia</taxon>
    </lineage>
</organism>
<dbReference type="GO" id="GO:0006744">
    <property type="term" value="P:ubiquinone biosynthetic process"/>
    <property type="evidence" value="ECO:0007669"/>
    <property type="project" value="UniProtKB-KW"/>
</dbReference>
<dbReference type="AlphaFoldDB" id="A0A0F3MN32"/>
<protein>
    <submittedName>
        <fullName evidence="8">Ubiquinone biosynthesis COQ7 family protein</fullName>
    </submittedName>
</protein>
<sequence length="121" mass="13955">MPKPIFVEDSDAKIAEIIRVNYAGEYGACRIYKGQIDFVKNNQICKTQIISMLQHEEKHCVFFKQQIQNRQVRPTFLMPLWNILGYVSGAITASIGSKYAMFILKLWKVPLIDIITSRLCN</sequence>
<dbReference type="STRING" id="1359168.OCHUTO_0199"/>
<dbReference type="Pfam" id="PF03232">
    <property type="entry name" value="COQ7"/>
    <property type="match status" value="1"/>
</dbReference>
<dbReference type="PATRIC" id="fig|1359168.3.peg.788"/>
<evidence type="ECO:0000256" key="5">
    <source>
        <dbReference type="ARBA" id="ARBA00023004"/>
    </source>
</evidence>
<keyword evidence="7" id="KW-0472">Membrane</keyword>
<dbReference type="SUPFAM" id="SSF47240">
    <property type="entry name" value="Ferritin-like"/>
    <property type="match status" value="1"/>
</dbReference>
<dbReference type="GO" id="GO:0010468">
    <property type="term" value="P:regulation of gene expression"/>
    <property type="evidence" value="ECO:0007669"/>
    <property type="project" value="TreeGrafter"/>
</dbReference>
<dbReference type="Proteomes" id="UP000033616">
    <property type="component" value="Unassembled WGS sequence"/>
</dbReference>
<evidence type="ECO:0000313" key="8">
    <source>
        <dbReference type="EMBL" id="KJV57173.1"/>
    </source>
</evidence>
<evidence type="ECO:0000313" key="9">
    <source>
        <dbReference type="Proteomes" id="UP000033616"/>
    </source>
</evidence>
<keyword evidence="3" id="KW-0479">Metal-binding</keyword>
<dbReference type="PANTHER" id="PTHR11237">
    <property type="entry name" value="COENZYME Q10 BIOSYNTHESIS PROTEIN 7"/>
    <property type="match status" value="1"/>
</dbReference>
<evidence type="ECO:0000256" key="7">
    <source>
        <dbReference type="ARBA" id="ARBA00023136"/>
    </source>
</evidence>
<keyword evidence="8" id="KW-0830">Ubiquinone</keyword>
<reference evidence="8 9" key="1">
    <citation type="submission" date="2015-02" db="EMBL/GenBank/DDBJ databases">
        <title>Genome Sequencing of Rickettsiales.</title>
        <authorList>
            <person name="Daugherty S.C."/>
            <person name="Su Q."/>
            <person name="Abolude K."/>
            <person name="Beier-Sexton M."/>
            <person name="Carlyon J.A."/>
            <person name="Carter R."/>
            <person name="Day N.P."/>
            <person name="Dumler S.J."/>
            <person name="Dyachenko V."/>
            <person name="Godinez A."/>
            <person name="Kurtti T.J."/>
            <person name="Lichay M."/>
            <person name="Mullins K.E."/>
            <person name="Ott S."/>
            <person name="Pappas-Brown V."/>
            <person name="Paris D.H."/>
            <person name="Patel P."/>
            <person name="Richards A.L."/>
            <person name="Sadzewicz L."/>
            <person name="Sears K."/>
            <person name="Seidman D."/>
            <person name="Sengamalay N."/>
            <person name="Stenos J."/>
            <person name="Tallon L.J."/>
            <person name="Vincent G."/>
            <person name="Fraser C.M."/>
            <person name="Munderloh U."/>
            <person name="Dunning-Hotopp J.C."/>
        </authorList>
    </citation>
    <scope>NUCLEOTIDE SEQUENCE [LARGE SCALE GENOMIC DNA]</scope>
    <source>
        <strain evidence="8 9">Fuller</strain>
    </source>
</reference>
<dbReference type="GO" id="GO:0046872">
    <property type="term" value="F:metal ion binding"/>
    <property type="evidence" value="ECO:0007669"/>
    <property type="project" value="UniProtKB-KW"/>
</dbReference>
<keyword evidence="2" id="KW-0831">Ubiquinone biosynthesis</keyword>
<dbReference type="InterPro" id="IPR011566">
    <property type="entry name" value="Ubq_synth_Coq7"/>
</dbReference>
<evidence type="ECO:0000256" key="4">
    <source>
        <dbReference type="ARBA" id="ARBA00023002"/>
    </source>
</evidence>
<evidence type="ECO:0000256" key="3">
    <source>
        <dbReference type="ARBA" id="ARBA00022723"/>
    </source>
</evidence>
<keyword evidence="5" id="KW-0408">Iron</keyword>
<keyword evidence="9" id="KW-1185">Reference proteome</keyword>
<keyword evidence="4" id="KW-0560">Oxidoreductase</keyword>
<accession>A0A0F3MN32</accession>
<name>A0A0F3MN32_9RICK</name>